<name>T1BVJ3_9ZZZZ</name>
<dbReference type="AlphaFoldDB" id="T1BVJ3"/>
<comment type="caution">
    <text evidence="1">The sequence shown here is derived from an EMBL/GenBank/DDBJ whole genome shotgun (WGS) entry which is preliminary data.</text>
</comment>
<accession>T1BVJ3</accession>
<organism evidence="1">
    <name type="scientific">mine drainage metagenome</name>
    <dbReference type="NCBI Taxonomy" id="410659"/>
    <lineage>
        <taxon>unclassified sequences</taxon>
        <taxon>metagenomes</taxon>
        <taxon>ecological metagenomes</taxon>
    </lineage>
</organism>
<reference evidence="1" key="2">
    <citation type="journal article" date="2014" name="ISME J.">
        <title>Microbial stratification in low pH oxic and suboxic macroscopic growths along an acid mine drainage.</title>
        <authorList>
            <person name="Mendez-Garcia C."/>
            <person name="Mesa V."/>
            <person name="Sprenger R.R."/>
            <person name="Richter M."/>
            <person name="Diez M.S."/>
            <person name="Solano J."/>
            <person name="Bargiela R."/>
            <person name="Golyshina O.V."/>
            <person name="Manteca A."/>
            <person name="Ramos J.L."/>
            <person name="Gallego J.R."/>
            <person name="Llorente I."/>
            <person name="Martins Dos Santos V.A."/>
            <person name="Jensen O.N."/>
            <person name="Pelaez A.I."/>
            <person name="Sanchez J."/>
            <person name="Ferrer M."/>
        </authorList>
    </citation>
    <scope>NUCLEOTIDE SEQUENCE</scope>
</reference>
<reference evidence="1" key="1">
    <citation type="submission" date="2013-08" db="EMBL/GenBank/DDBJ databases">
        <authorList>
            <person name="Mendez C."/>
            <person name="Richter M."/>
            <person name="Ferrer M."/>
            <person name="Sanchez J."/>
        </authorList>
    </citation>
    <scope>NUCLEOTIDE SEQUENCE</scope>
</reference>
<sequence>MIVTLKTRALASLDEVRAFLDGNAPVQFIAPVGAARYRWLEDTLRPFRYDALKRADKGLLQAFLRKVTGYSRAQLTRLI</sequence>
<feature type="non-terminal residue" evidence="1">
    <location>
        <position position="79"/>
    </location>
</feature>
<dbReference type="EMBL" id="AUZY01002269">
    <property type="protein sequence ID" value="EQD72583.1"/>
    <property type="molecule type" value="Genomic_DNA"/>
</dbReference>
<evidence type="ECO:0000313" key="1">
    <source>
        <dbReference type="EMBL" id="EQD72583.1"/>
    </source>
</evidence>
<gene>
    <name evidence="1" type="ORF">B1B_03678</name>
</gene>
<protein>
    <submittedName>
        <fullName evidence="1">Integrase, catalytic region</fullName>
    </submittedName>
</protein>
<proteinExistence type="predicted"/>